<evidence type="ECO:0000256" key="1">
    <source>
        <dbReference type="ARBA" id="ARBA00004123"/>
    </source>
</evidence>
<dbReference type="InterPro" id="IPR029063">
    <property type="entry name" value="SAM-dependent_MTases_sf"/>
</dbReference>
<dbReference type="eggNOG" id="KOG2915">
    <property type="taxonomic scope" value="Eukaryota"/>
</dbReference>
<keyword evidence="5 8" id="KW-0949">S-adenosyl-L-methionine</keyword>
<dbReference type="EC" id="2.1.1.220" evidence="2 8"/>
<evidence type="ECO:0000256" key="4">
    <source>
        <dbReference type="ARBA" id="ARBA00022679"/>
    </source>
</evidence>
<dbReference type="PANTHER" id="PTHR12133">
    <property type="entry name" value="TRNA (ADENINE(58)-N(1))-METHYLTRANSFERASE"/>
    <property type="match status" value="1"/>
</dbReference>
<sequence length="322" mass="34708">MTMVPLDPSSKPTSQRLITEGDTVVVYERHDAMRAVAVRAGGVLQNRFGVFRHDDWIGRPFGSKVFGSCGGGGKAKAKAGGGGFVHLLAPTPELWTLVLSHRTQILYIADISLVVAYLELVPGCLVLESGTGSGSLTTSLARAVAPHGQVHTFDFHQQRAASAREDFEKNGLSSLITVNVRDVQGEGFPEEHCGAADAVFLDLPQPWLAIPSVGSMLKKDGVLCSFSPCIEQVQRACEAMKTSFTDIRTFEILLRTYEVRDVALKSVTSEEACVGPLPQKRRMLTSPGENTGCTQRSSSILVRPCSTAKGHTGYLTFARLCV</sequence>
<feature type="binding site" evidence="9">
    <location>
        <position position="154"/>
    </location>
    <ligand>
        <name>S-adenosyl-L-methionine</name>
        <dbReference type="ChEBI" id="CHEBI:59789"/>
    </ligand>
</feature>
<evidence type="ECO:0000259" key="10">
    <source>
        <dbReference type="Pfam" id="PF08704"/>
    </source>
</evidence>
<dbReference type="GO" id="GO:0160107">
    <property type="term" value="F:tRNA (adenine(58)-N1)-methyltransferase activity"/>
    <property type="evidence" value="ECO:0007669"/>
    <property type="project" value="UniProtKB-EC"/>
</dbReference>
<evidence type="ECO:0000313" key="11">
    <source>
        <dbReference type="EMBL" id="EES18844.1"/>
    </source>
</evidence>
<reference evidence="12" key="2">
    <citation type="journal article" date="2018" name="Plant J.">
        <title>The Sorghum bicolor reference genome: improved assembly, gene annotations, a transcriptome atlas, and signatures of genome organization.</title>
        <authorList>
            <person name="McCormick R.F."/>
            <person name="Truong S.K."/>
            <person name="Sreedasyam A."/>
            <person name="Jenkins J."/>
            <person name="Shu S."/>
            <person name="Sims D."/>
            <person name="Kennedy M."/>
            <person name="Amirebrahimi M."/>
            <person name="Weers B.D."/>
            <person name="McKinley B."/>
            <person name="Mattison A."/>
            <person name="Morishige D.T."/>
            <person name="Grimwood J."/>
            <person name="Schmutz J."/>
            <person name="Mullet J.E."/>
        </authorList>
    </citation>
    <scope>NUCLEOTIDE SEQUENCE [LARGE SCALE GENOMIC DNA]</scope>
    <source>
        <strain evidence="12">cv. BTx623</strain>
    </source>
</reference>
<evidence type="ECO:0000256" key="6">
    <source>
        <dbReference type="ARBA" id="ARBA00022694"/>
    </source>
</evidence>
<keyword evidence="6 8" id="KW-0819">tRNA processing</keyword>
<proteinExistence type="inferred from homology"/>
<evidence type="ECO:0000313" key="12">
    <source>
        <dbReference type="Proteomes" id="UP000000768"/>
    </source>
</evidence>
<keyword evidence="4 8" id="KW-0808">Transferase</keyword>
<evidence type="ECO:0000256" key="9">
    <source>
        <dbReference type="PIRSR" id="PIRSR017269-1"/>
    </source>
</evidence>
<dbReference type="GO" id="GO:0005634">
    <property type="term" value="C:nucleus"/>
    <property type="evidence" value="ECO:0000318"/>
    <property type="project" value="GO_Central"/>
</dbReference>
<dbReference type="InParanoid" id="C5YY11"/>
<dbReference type="STRING" id="4558.C5YY11"/>
<keyword evidence="12" id="KW-1185">Reference proteome</keyword>
<comment type="catalytic activity">
    <reaction evidence="8">
        <text>adenosine(58) in tRNA + S-adenosyl-L-methionine = N(1)-methyladenosine(58) in tRNA + S-adenosyl-L-homocysteine + H(+)</text>
        <dbReference type="Rhea" id="RHEA:43152"/>
        <dbReference type="Rhea" id="RHEA-COMP:10365"/>
        <dbReference type="Rhea" id="RHEA-COMP:10366"/>
        <dbReference type="ChEBI" id="CHEBI:15378"/>
        <dbReference type="ChEBI" id="CHEBI:57856"/>
        <dbReference type="ChEBI" id="CHEBI:59789"/>
        <dbReference type="ChEBI" id="CHEBI:74411"/>
        <dbReference type="ChEBI" id="CHEBI:74491"/>
        <dbReference type="EC" id="2.1.1.220"/>
    </reaction>
</comment>
<feature type="binding site" evidence="9">
    <location>
        <position position="202"/>
    </location>
    <ligand>
        <name>S-adenosyl-L-methionine</name>
        <dbReference type="ChEBI" id="CHEBI:59789"/>
    </ligand>
</feature>
<dbReference type="SMR" id="C5YY11"/>
<keyword evidence="3 8" id="KW-0489">Methyltransferase</keyword>
<feature type="binding site" evidence="9">
    <location>
        <position position="182"/>
    </location>
    <ligand>
        <name>S-adenosyl-L-methionine</name>
        <dbReference type="ChEBI" id="CHEBI:59789"/>
    </ligand>
</feature>
<accession>C5YY11</accession>
<evidence type="ECO:0000256" key="2">
    <source>
        <dbReference type="ARBA" id="ARBA00012796"/>
    </source>
</evidence>
<comment type="similarity">
    <text evidence="8">Belongs to the class I-like SAM-binding methyltransferase superfamily. TRM61 family.</text>
</comment>
<dbReference type="AlphaFoldDB" id="C5YY11"/>
<dbReference type="PROSITE" id="PS51620">
    <property type="entry name" value="SAM_TRM61"/>
    <property type="match status" value="1"/>
</dbReference>
<organism evidence="11 12">
    <name type="scientific">Sorghum bicolor</name>
    <name type="common">Sorghum</name>
    <name type="synonym">Sorghum vulgare</name>
    <dbReference type="NCBI Taxonomy" id="4558"/>
    <lineage>
        <taxon>Eukaryota</taxon>
        <taxon>Viridiplantae</taxon>
        <taxon>Streptophyta</taxon>
        <taxon>Embryophyta</taxon>
        <taxon>Tracheophyta</taxon>
        <taxon>Spermatophyta</taxon>
        <taxon>Magnoliopsida</taxon>
        <taxon>Liliopsida</taxon>
        <taxon>Poales</taxon>
        <taxon>Poaceae</taxon>
        <taxon>PACMAD clade</taxon>
        <taxon>Panicoideae</taxon>
        <taxon>Andropogonodae</taxon>
        <taxon>Andropogoneae</taxon>
        <taxon>Sorghinae</taxon>
        <taxon>Sorghum</taxon>
    </lineage>
</organism>
<dbReference type="GO" id="GO:0030488">
    <property type="term" value="P:tRNA methylation"/>
    <property type="evidence" value="ECO:0000318"/>
    <property type="project" value="GO_Central"/>
</dbReference>
<dbReference type="GO" id="GO:0031515">
    <property type="term" value="C:tRNA (m1A) methyltransferase complex"/>
    <property type="evidence" value="ECO:0000318"/>
    <property type="project" value="GO_Central"/>
</dbReference>
<dbReference type="FunFam" id="3.40.50.150:FF:000227">
    <property type="entry name" value="tRNA (adenine(58)-N(1))-methyltransferase"/>
    <property type="match status" value="1"/>
</dbReference>
<dbReference type="KEGG" id="sbi:8066599"/>
<dbReference type="FunFam" id="3.10.330.20:FF:000004">
    <property type="entry name" value="tRNA (adenine(58)-N(1))-methyltransferase"/>
    <property type="match status" value="1"/>
</dbReference>
<dbReference type="InterPro" id="IPR049470">
    <property type="entry name" value="TRM61_C"/>
</dbReference>
<feature type="domain" description="tRNA (adenine(58)-N(1))-methyltransferase catalytic subunit TRM61 C-terminal" evidence="10">
    <location>
        <begin position="83"/>
        <end position="319"/>
    </location>
</feature>
<gene>
    <name evidence="11" type="ORF">SORBI_3009G004400</name>
</gene>
<evidence type="ECO:0000256" key="5">
    <source>
        <dbReference type="ARBA" id="ARBA00022691"/>
    </source>
</evidence>
<dbReference type="PIRSF" id="PIRSF017269">
    <property type="entry name" value="GCD14"/>
    <property type="match status" value="1"/>
</dbReference>
<evidence type="ECO:0000256" key="3">
    <source>
        <dbReference type="ARBA" id="ARBA00022603"/>
    </source>
</evidence>
<dbReference type="EMBL" id="CM000768">
    <property type="protein sequence ID" value="EES18844.1"/>
    <property type="molecule type" value="Genomic_DNA"/>
</dbReference>
<dbReference type="Pfam" id="PF14801">
    <property type="entry name" value="TrmI-like_N"/>
    <property type="match status" value="1"/>
</dbReference>
<evidence type="ECO:0000256" key="7">
    <source>
        <dbReference type="ARBA" id="ARBA00023242"/>
    </source>
</evidence>
<name>C5YY11_SORBI</name>
<feature type="binding site" evidence="9">
    <location>
        <begin position="133"/>
        <end position="136"/>
    </location>
    <ligand>
        <name>S-adenosyl-L-methionine</name>
        <dbReference type="ChEBI" id="CHEBI:59789"/>
    </ligand>
</feature>
<comment type="subcellular location">
    <subcellularLocation>
        <location evidence="1">Nucleus</location>
    </subcellularLocation>
</comment>
<dbReference type="HOGENOM" id="CLU_025402_4_2_1"/>
<protein>
    <recommendedName>
        <fullName evidence="2 8">tRNA (adenine(58)-N(1))-methyltransferase</fullName>
        <ecNumber evidence="2 8">2.1.1.220</ecNumber>
    </recommendedName>
</protein>
<keyword evidence="7" id="KW-0539">Nucleus</keyword>
<dbReference type="OrthoDB" id="1925287at2759"/>
<dbReference type="OMA" id="PCIEQSL"/>
<dbReference type="PANTHER" id="PTHR12133:SF2">
    <property type="entry name" value="TRNA (ADENINE(58)-N(1))-METHYLTRANSFERASE CATALYTIC SUBUNIT TRMT61A"/>
    <property type="match status" value="1"/>
</dbReference>
<dbReference type="Pfam" id="PF08704">
    <property type="entry name" value="GCD14"/>
    <property type="match status" value="1"/>
</dbReference>
<dbReference type="Proteomes" id="UP000000768">
    <property type="component" value="Chromosome 9"/>
</dbReference>
<dbReference type="Gramene" id="EES18844">
    <property type="protein sequence ID" value="EES18844"/>
    <property type="gene ID" value="SORBI_3009G004400"/>
</dbReference>
<evidence type="ECO:0000256" key="8">
    <source>
        <dbReference type="PIRNR" id="PIRNR017269"/>
    </source>
</evidence>
<dbReference type="CDD" id="cd02440">
    <property type="entry name" value="AdoMet_MTases"/>
    <property type="match status" value="1"/>
</dbReference>
<dbReference type="Gene3D" id="3.40.50.150">
    <property type="entry name" value="Vaccinia Virus protein VP39"/>
    <property type="match status" value="1"/>
</dbReference>
<dbReference type="InterPro" id="IPR014816">
    <property type="entry name" value="tRNA_MeTrfase_Gcd14"/>
</dbReference>
<dbReference type="FunCoup" id="C5YY11">
    <property type="interactions" value="988"/>
</dbReference>
<dbReference type="SUPFAM" id="SSF53335">
    <property type="entry name" value="S-adenosyl-L-methionine-dependent methyltransferases"/>
    <property type="match status" value="1"/>
</dbReference>
<dbReference type="Gene3D" id="3.10.330.20">
    <property type="match status" value="1"/>
</dbReference>
<reference evidence="11 12" key="1">
    <citation type="journal article" date="2009" name="Nature">
        <title>The Sorghum bicolor genome and the diversification of grasses.</title>
        <authorList>
            <person name="Paterson A.H."/>
            <person name="Bowers J.E."/>
            <person name="Bruggmann R."/>
            <person name="Dubchak I."/>
            <person name="Grimwood J."/>
            <person name="Gundlach H."/>
            <person name="Haberer G."/>
            <person name="Hellsten U."/>
            <person name="Mitros T."/>
            <person name="Poliakov A."/>
            <person name="Schmutz J."/>
            <person name="Spannagl M."/>
            <person name="Tang H."/>
            <person name="Wang X."/>
            <person name="Wicker T."/>
            <person name="Bharti A.K."/>
            <person name="Chapman J."/>
            <person name="Feltus F.A."/>
            <person name="Gowik U."/>
            <person name="Grigoriev I.V."/>
            <person name="Lyons E."/>
            <person name="Maher C.A."/>
            <person name="Martis M."/>
            <person name="Narechania A."/>
            <person name="Otillar R.P."/>
            <person name="Penning B.W."/>
            <person name="Salamov A.A."/>
            <person name="Wang Y."/>
            <person name="Zhang L."/>
            <person name="Carpita N.C."/>
            <person name="Freeling M."/>
            <person name="Gingle A.R."/>
            <person name="Hash C.T."/>
            <person name="Keller B."/>
            <person name="Klein P."/>
            <person name="Kresovich S."/>
            <person name="McCann M.C."/>
            <person name="Ming R."/>
            <person name="Peterson D.G."/>
            <person name="Mehboob-ur-Rahman"/>
            <person name="Ware D."/>
            <person name="Westhoff P."/>
            <person name="Mayer K.F."/>
            <person name="Messing J."/>
            <person name="Rokhsar D.S."/>
        </authorList>
    </citation>
    <scope>NUCLEOTIDE SEQUENCE [LARGE SCALE GENOMIC DNA]</scope>
    <source>
        <strain evidence="12">cv. BTx623</strain>
    </source>
</reference>